<dbReference type="Pfam" id="PF09397">
    <property type="entry name" value="FtsK_gamma"/>
    <property type="match status" value="1"/>
</dbReference>
<keyword evidence="4" id="KW-0238">DNA-binding</keyword>
<dbReference type="KEGG" id="nabu:FZC36_00040"/>
<evidence type="ECO:0000259" key="9">
    <source>
        <dbReference type="PROSITE" id="PS50901"/>
    </source>
</evidence>
<dbReference type="SMART" id="SM00843">
    <property type="entry name" value="Ftsk_gamma"/>
    <property type="match status" value="1"/>
</dbReference>
<proteinExistence type="inferred from homology"/>
<evidence type="ECO:0000313" key="11">
    <source>
        <dbReference type="Proteomes" id="UP000324924"/>
    </source>
</evidence>
<dbReference type="GO" id="GO:0003677">
    <property type="term" value="F:DNA binding"/>
    <property type="evidence" value="ECO:0007669"/>
    <property type="project" value="UniProtKB-KW"/>
</dbReference>
<dbReference type="Pfam" id="PF17854">
    <property type="entry name" value="FtsK_alpha"/>
    <property type="match status" value="1"/>
</dbReference>
<evidence type="ECO:0000256" key="7">
    <source>
        <dbReference type="PROSITE-ProRule" id="PRU00289"/>
    </source>
</evidence>
<evidence type="ECO:0000256" key="4">
    <source>
        <dbReference type="ARBA" id="ARBA00023125"/>
    </source>
</evidence>
<dbReference type="InterPro" id="IPR002543">
    <property type="entry name" value="FtsK_dom"/>
</dbReference>
<protein>
    <submittedName>
        <fullName evidence="10">Cell division protein FtsK</fullName>
    </submittedName>
</protein>
<dbReference type="PANTHER" id="PTHR22683:SF41">
    <property type="entry name" value="DNA TRANSLOCASE FTSK"/>
    <property type="match status" value="1"/>
</dbReference>
<feature type="transmembrane region" description="Helical" evidence="8">
    <location>
        <begin position="83"/>
        <end position="102"/>
    </location>
</feature>
<feature type="transmembrane region" description="Helical" evidence="8">
    <location>
        <begin position="53"/>
        <end position="71"/>
    </location>
</feature>
<evidence type="ECO:0000256" key="3">
    <source>
        <dbReference type="ARBA" id="ARBA00022840"/>
    </source>
</evidence>
<dbReference type="InterPro" id="IPR041027">
    <property type="entry name" value="FtsK_alpha"/>
</dbReference>
<dbReference type="Pfam" id="PF01580">
    <property type="entry name" value="FtsK_SpoIIIE"/>
    <property type="match status" value="1"/>
</dbReference>
<dbReference type="Gene3D" id="3.40.50.300">
    <property type="entry name" value="P-loop containing nucleotide triphosphate hydrolases"/>
    <property type="match status" value="1"/>
</dbReference>
<dbReference type="InterPro" id="IPR036390">
    <property type="entry name" value="WH_DNA-bd_sf"/>
</dbReference>
<dbReference type="InterPro" id="IPR003593">
    <property type="entry name" value="AAA+_ATPase"/>
</dbReference>
<dbReference type="CDD" id="cd01127">
    <property type="entry name" value="TrwB_TraG_TraD_VirD4"/>
    <property type="match status" value="1"/>
</dbReference>
<keyword evidence="2 7" id="KW-0547">Nucleotide-binding</keyword>
<comment type="similarity">
    <text evidence="1">Belongs to the FtsK/SpoIIIE/SftA family.</text>
</comment>
<dbReference type="SUPFAM" id="SSF46785">
    <property type="entry name" value="Winged helix' DNA-binding domain"/>
    <property type="match status" value="1"/>
</dbReference>
<dbReference type="OrthoDB" id="9807790at2"/>
<dbReference type="InterPro" id="IPR036388">
    <property type="entry name" value="WH-like_DNA-bd_sf"/>
</dbReference>
<dbReference type="EMBL" id="CP043314">
    <property type="protein sequence ID" value="QEK38838.1"/>
    <property type="molecule type" value="Genomic_DNA"/>
</dbReference>
<keyword evidence="10" id="KW-0132">Cell division</keyword>
<evidence type="ECO:0000256" key="6">
    <source>
        <dbReference type="ARBA" id="ARBA00025923"/>
    </source>
</evidence>
<evidence type="ECO:0000313" key="10">
    <source>
        <dbReference type="EMBL" id="QEK38838.1"/>
    </source>
</evidence>
<feature type="domain" description="FtsK" evidence="9">
    <location>
        <begin position="280"/>
        <end position="470"/>
    </location>
</feature>
<keyword evidence="3 7" id="KW-0067">ATP-binding</keyword>
<comment type="function">
    <text evidence="5">Essential cell division protein that coordinates cell division and chromosome segregation. The N-terminus is involved in assembly of the cell-division machinery. The C-terminus functions as a DNA motor that moves dsDNA in an ATP-dependent manner towards the dif recombination site, which is located within the replication terminus region. Translocation stops specifically at Xer-dif sites, where FtsK interacts with the Xer recombinase, allowing activation of chromosome unlinking by recombination. FtsK orienting polar sequences (KOPS) guide the direction of DNA translocation. FtsK can remove proteins from DNA as it translocates, but translocation stops specifically at XerCD-dif site, thereby preventing removal of XerC and XerD from dif.</text>
</comment>
<evidence type="ECO:0000256" key="8">
    <source>
        <dbReference type="SAM" id="Phobius"/>
    </source>
</evidence>
<evidence type="ECO:0000256" key="2">
    <source>
        <dbReference type="ARBA" id="ARBA00022741"/>
    </source>
</evidence>
<dbReference type="RefSeq" id="WP_148971961.1">
    <property type="nucleotide sequence ID" value="NZ_CP043314.1"/>
</dbReference>
<evidence type="ECO:0000256" key="1">
    <source>
        <dbReference type="ARBA" id="ARBA00006474"/>
    </source>
</evidence>
<comment type="subunit">
    <text evidence="6">Homohexamer. Forms a ring that surrounds DNA.</text>
</comment>
<dbReference type="Proteomes" id="UP000324924">
    <property type="component" value="Chromosome"/>
</dbReference>
<feature type="binding site" evidence="7">
    <location>
        <begin position="297"/>
        <end position="304"/>
    </location>
    <ligand>
        <name>ATP</name>
        <dbReference type="ChEBI" id="CHEBI:30616"/>
    </ligand>
</feature>
<keyword evidence="8" id="KW-1133">Transmembrane helix</keyword>
<dbReference type="SUPFAM" id="SSF52540">
    <property type="entry name" value="P-loop containing nucleoside triphosphate hydrolases"/>
    <property type="match status" value="1"/>
</dbReference>
<dbReference type="AlphaFoldDB" id="A0A5C0UFJ9"/>
<dbReference type="InterPro" id="IPR027417">
    <property type="entry name" value="P-loop_NTPase"/>
</dbReference>
<accession>A0A5C0UFJ9</accession>
<dbReference type="PROSITE" id="PS50901">
    <property type="entry name" value="FTSK"/>
    <property type="match status" value="1"/>
</dbReference>
<evidence type="ECO:0000256" key="5">
    <source>
        <dbReference type="ARBA" id="ARBA00024784"/>
    </source>
</evidence>
<dbReference type="Gene3D" id="3.30.980.40">
    <property type="match status" value="1"/>
</dbReference>
<dbReference type="GO" id="GO:0051301">
    <property type="term" value="P:cell division"/>
    <property type="evidence" value="ECO:0007669"/>
    <property type="project" value="UniProtKB-KW"/>
</dbReference>
<dbReference type="PANTHER" id="PTHR22683">
    <property type="entry name" value="SPORULATION PROTEIN RELATED"/>
    <property type="match status" value="1"/>
</dbReference>
<sequence length="602" mass="67271">MISLSLRFALSIIIAFLFSSNLNNDYWLVSLFSFFKSFFHIQFIFIPFAFRNALSIVLFFSNSVLLNNFGIGKGMFGEINSRYIPTYAAFIPYGILIVFLLYKKIKQRNLKTLSNKPKNKKPANSSNNQDIPAKKLNVHEKVSGNEKSNKFNMPSISFLSSIRNKTAETISKDVLARVLKEFKVEGRLLDKHTGPVVTVFEFEPAPGVKASRIINLAYDIARSTESLSARIAPIPGKNLLGIELANKVRNMVTLKEVLASNNFMNTSASLPLALGCDIAGRAVVVDLVQMPHLLVSGTTGSGKSVSMHSMMLSLLYSKTPDECKFILIDPKMLELSIYNDIPHLLSPVVTDPKEAIQVLKWVVQEMERRYKLLSKAEVRNVHSYNQKAKQNKETEIPFLVVVVDEFADLMLTAGKEVEISVQRLAQMARASGIHIIMATQRPSVDVVTGTMKSNFPTRITFQLASSTDSRTIMGYNSGAEQLLGKGDMLYLSPGQPTIRMQGPFVSDDEVQKIIGHLKASGKPEYIKLHVIEDLSNLDNGNSEDLTYKMALRIVLEEKKVSISYLQRRLSIGYNKSAKIVEEMEKQGIVSTPDRTGKREVLK</sequence>
<keyword evidence="8" id="KW-0472">Membrane</keyword>
<keyword evidence="10" id="KW-0131">Cell cycle</keyword>
<dbReference type="Gene3D" id="1.10.10.10">
    <property type="entry name" value="Winged helix-like DNA-binding domain superfamily/Winged helix DNA-binding domain"/>
    <property type="match status" value="1"/>
</dbReference>
<organism evidence="10 11">
    <name type="scientific">Candidatus Nesciobacter abundans</name>
    <dbReference type="NCBI Taxonomy" id="2601668"/>
    <lineage>
        <taxon>Bacteria</taxon>
        <taxon>Pseudomonadati</taxon>
        <taxon>Pseudomonadota</taxon>
        <taxon>Alphaproteobacteria</taxon>
        <taxon>Holosporales</taxon>
        <taxon>Holosporaceae</taxon>
        <taxon>Candidatus Nesciobacter</taxon>
    </lineage>
</organism>
<keyword evidence="8" id="KW-0812">Transmembrane</keyword>
<dbReference type="GO" id="GO:0005524">
    <property type="term" value="F:ATP binding"/>
    <property type="evidence" value="ECO:0007669"/>
    <property type="project" value="UniProtKB-UniRule"/>
</dbReference>
<dbReference type="SMART" id="SM00382">
    <property type="entry name" value="AAA"/>
    <property type="match status" value="1"/>
</dbReference>
<dbReference type="InterPro" id="IPR018541">
    <property type="entry name" value="Ftsk_gamma"/>
</dbReference>
<gene>
    <name evidence="10" type="ORF">FZC36_00040</name>
</gene>
<keyword evidence="11" id="KW-1185">Reference proteome</keyword>
<name>A0A5C0UFJ9_9PROT</name>
<dbReference type="InterPro" id="IPR050206">
    <property type="entry name" value="FtsK/SpoIIIE/SftA"/>
</dbReference>
<reference evidence="10 11" key="1">
    <citation type="submission" date="2019-08" db="EMBL/GenBank/DDBJ databases">
        <title>Highly reduced genomes of protist endosymbionts show evolutionary convergence.</title>
        <authorList>
            <person name="George E."/>
            <person name="Husnik F."/>
            <person name="Tashyreva D."/>
            <person name="Prokopchuk G."/>
            <person name="Horak A."/>
            <person name="Kwong W.K."/>
            <person name="Lukes J."/>
            <person name="Keeling P.J."/>
        </authorList>
    </citation>
    <scope>NUCLEOTIDE SEQUENCE [LARGE SCALE GENOMIC DNA]</scope>
    <source>
        <strain evidence="10">1604HC</strain>
    </source>
</reference>